<proteinExistence type="predicted"/>
<feature type="transmembrane region" description="Helical" evidence="6">
    <location>
        <begin position="48"/>
        <end position="65"/>
    </location>
</feature>
<reference evidence="7 8" key="1">
    <citation type="submission" date="2019-07" db="EMBL/GenBank/DDBJ databases">
        <title>Cryptosporangium phraense sp. nov., isolated from plant litter.</title>
        <authorList>
            <person name="Suriyachadkun C."/>
        </authorList>
    </citation>
    <scope>NUCLEOTIDE SEQUENCE [LARGE SCALE GENOMIC DNA]</scope>
    <source>
        <strain evidence="7 8">A-T 5661</strain>
    </source>
</reference>
<organism evidence="7 8">
    <name type="scientific">Cryptosporangium phraense</name>
    <dbReference type="NCBI Taxonomy" id="2593070"/>
    <lineage>
        <taxon>Bacteria</taxon>
        <taxon>Bacillati</taxon>
        <taxon>Actinomycetota</taxon>
        <taxon>Actinomycetes</taxon>
        <taxon>Cryptosporangiales</taxon>
        <taxon>Cryptosporangiaceae</taxon>
        <taxon>Cryptosporangium</taxon>
    </lineage>
</organism>
<feature type="transmembrane region" description="Helical" evidence="6">
    <location>
        <begin position="122"/>
        <end position="142"/>
    </location>
</feature>
<keyword evidence="3 6" id="KW-0812">Transmembrane</keyword>
<dbReference type="Proteomes" id="UP000317982">
    <property type="component" value="Unassembled WGS sequence"/>
</dbReference>
<feature type="transmembrane region" description="Helical" evidence="6">
    <location>
        <begin position="214"/>
        <end position="235"/>
    </location>
</feature>
<accession>A0A545AVF2</accession>
<protein>
    <submittedName>
        <fullName evidence="7">Flippase-like domain-containing protein</fullName>
    </submittedName>
</protein>
<evidence type="ECO:0000256" key="4">
    <source>
        <dbReference type="ARBA" id="ARBA00022989"/>
    </source>
</evidence>
<evidence type="ECO:0000256" key="6">
    <source>
        <dbReference type="SAM" id="Phobius"/>
    </source>
</evidence>
<gene>
    <name evidence="7" type="ORF">FL583_09415</name>
</gene>
<dbReference type="EMBL" id="VIRS01000005">
    <property type="protein sequence ID" value="TQS45306.1"/>
    <property type="molecule type" value="Genomic_DNA"/>
</dbReference>
<feature type="transmembrane region" description="Helical" evidence="6">
    <location>
        <begin position="154"/>
        <end position="173"/>
    </location>
</feature>
<dbReference type="Pfam" id="PF03706">
    <property type="entry name" value="LPG_synthase_TM"/>
    <property type="match status" value="1"/>
</dbReference>
<dbReference type="AlphaFoldDB" id="A0A545AVF2"/>
<dbReference type="PANTHER" id="PTHR39087">
    <property type="entry name" value="UPF0104 MEMBRANE PROTEIN MJ1595"/>
    <property type="match status" value="1"/>
</dbReference>
<evidence type="ECO:0000313" key="8">
    <source>
        <dbReference type="Proteomes" id="UP000317982"/>
    </source>
</evidence>
<feature type="transmembrane region" description="Helical" evidence="6">
    <location>
        <begin position="294"/>
        <end position="312"/>
    </location>
</feature>
<name>A0A545AVF2_9ACTN</name>
<evidence type="ECO:0000256" key="2">
    <source>
        <dbReference type="ARBA" id="ARBA00022475"/>
    </source>
</evidence>
<dbReference type="GO" id="GO:0005886">
    <property type="term" value="C:plasma membrane"/>
    <property type="evidence" value="ECO:0007669"/>
    <property type="project" value="UniProtKB-SubCell"/>
</dbReference>
<keyword evidence="4 6" id="KW-1133">Transmembrane helix</keyword>
<dbReference type="NCBIfam" id="TIGR00374">
    <property type="entry name" value="flippase-like domain"/>
    <property type="match status" value="1"/>
</dbReference>
<feature type="transmembrane region" description="Helical" evidence="6">
    <location>
        <begin position="72"/>
        <end position="91"/>
    </location>
</feature>
<keyword evidence="8" id="KW-1185">Reference proteome</keyword>
<dbReference type="InParanoid" id="A0A545AVF2"/>
<keyword evidence="2" id="KW-1003">Cell membrane</keyword>
<evidence type="ECO:0000256" key="5">
    <source>
        <dbReference type="ARBA" id="ARBA00023136"/>
    </source>
</evidence>
<evidence type="ECO:0000313" key="7">
    <source>
        <dbReference type="EMBL" id="TQS45306.1"/>
    </source>
</evidence>
<evidence type="ECO:0000256" key="1">
    <source>
        <dbReference type="ARBA" id="ARBA00004651"/>
    </source>
</evidence>
<comment type="subcellular location">
    <subcellularLocation>
        <location evidence="1">Cell membrane</location>
        <topology evidence="1">Multi-pass membrane protein</topology>
    </subcellularLocation>
</comment>
<dbReference type="PANTHER" id="PTHR39087:SF2">
    <property type="entry name" value="UPF0104 MEMBRANE PROTEIN MJ1595"/>
    <property type="match status" value="1"/>
</dbReference>
<keyword evidence="5 6" id="KW-0472">Membrane</keyword>
<sequence>MHRVPNRFRRWLRLMLVVVGVALAVVELRGHLPDAASAWAVLRQASPIWLAAALVLQVLSMAAFAEQQRHLLAGFGVRMSALVSLAVTYAHTAMSSALPAGSVVSAGYTFQQFCVRGASKSVAAAVMVLSGVASTAGLLVLYGGDALSWLSLGARMLAGVLAGALVLLVGWAYSRRPQRAGGPSTALPSSRAGRVVRAVRETTALARTVPPRRWLGVLALAIVNWLTDLACLLAALHAVDLTVPAHAVVAGYLAAQLVRQIPITPGGVGVIEASLILALTTAGAPLAPATAAVLIYRFLSCWMVLPVGLVCWTTQRNPRVQLAA</sequence>
<dbReference type="InterPro" id="IPR022791">
    <property type="entry name" value="L-PG_synthase/AglD"/>
</dbReference>
<dbReference type="RefSeq" id="WP_142704172.1">
    <property type="nucleotide sequence ID" value="NZ_VIRS01000005.1"/>
</dbReference>
<comment type="caution">
    <text evidence="7">The sequence shown here is derived from an EMBL/GenBank/DDBJ whole genome shotgun (WGS) entry which is preliminary data.</text>
</comment>
<dbReference type="OrthoDB" id="3616971at2"/>
<evidence type="ECO:0000256" key="3">
    <source>
        <dbReference type="ARBA" id="ARBA00022692"/>
    </source>
</evidence>